<geneLocation type="plasmid" evidence="1 2">
    <name>pHAU02</name>
</geneLocation>
<proteinExistence type="predicted"/>
<evidence type="ECO:0000313" key="1">
    <source>
        <dbReference type="EMBL" id="ABX07897.1"/>
    </source>
</evidence>
<gene>
    <name evidence="1" type="ordered locus">Haur_5270</name>
</gene>
<keyword evidence="1" id="KW-0614">Plasmid</keyword>
<dbReference type="Proteomes" id="UP000000787">
    <property type="component" value="Plasmid pHAU02"/>
</dbReference>
<dbReference type="InParanoid" id="A9B983"/>
<name>A9B983_HERA2</name>
<dbReference type="KEGG" id="hau:Haur_5270"/>
<reference evidence="1 2" key="1">
    <citation type="journal article" date="2011" name="Stand. Genomic Sci.">
        <title>Complete genome sequence of the filamentous gliding predatory bacterium Herpetosiphon aurantiacus type strain (114-95(T)).</title>
        <authorList>
            <person name="Kiss H."/>
            <person name="Nett M."/>
            <person name="Domin N."/>
            <person name="Martin K."/>
            <person name="Maresca J.A."/>
            <person name="Copeland A."/>
            <person name="Lapidus A."/>
            <person name="Lucas S."/>
            <person name="Berry K.W."/>
            <person name="Glavina Del Rio T."/>
            <person name="Dalin E."/>
            <person name="Tice H."/>
            <person name="Pitluck S."/>
            <person name="Richardson P."/>
            <person name="Bruce D."/>
            <person name="Goodwin L."/>
            <person name="Han C."/>
            <person name="Detter J.C."/>
            <person name="Schmutz J."/>
            <person name="Brettin T."/>
            <person name="Land M."/>
            <person name="Hauser L."/>
            <person name="Kyrpides N.C."/>
            <person name="Ivanova N."/>
            <person name="Goker M."/>
            <person name="Woyke T."/>
            <person name="Klenk H.P."/>
            <person name="Bryant D.A."/>
        </authorList>
    </citation>
    <scope>NUCLEOTIDE SEQUENCE [LARGE SCALE GENOMIC DNA]</scope>
    <source>
        <strain evidence="2">ATCC 23779 / DSM 785 / 114-95</strain>
        <plasmid evidence="1">pHAU02</plasmid>
    </source>
</reference>
<dbReference type="AlphaFoldDB" id="A9B983"/>
<dbReference type="BioCyc" id="HAUR316274:GHYA-5332-MONOMER"/>
<organism evidence="1 2">
    <name type="scientific">Herpetosiphon aurantiacus (strain ATCC 23779 / DSM 785 / 114-95)</name>
    <dbReference type="NCBI Taxonomy" id="316274"/>
    <lineage>
        <taxon>Bacteria</taxon>
        <taxon>Bacillati</taxon>
        <taxon>Chloroflexota</taxon>
        <taxon>Chloroflexia</taxon>
        <taxon>Herpetosiphonales</taxon>
        <taxon>Herpetosiphonaceae</taxon>
        <taxon>Herpetosiphon</taxon>
    </lineage>
</organism>
<evidence type="ECO:0000313" key="2">
    <source>
        <dbReference type="Proteomes" id="UP000000787"/>
    </source>
</evidence>
<sequence length="181" mass="20034">MTLNINLLTDQTIFLLTAAGWSPERTYDPTTTIIQPLTTIGWPIFPEAQRIFTALGMLNLNLQHLPPIPPDPRTTTPDPIALRDHLWYADIRIDFDPAEAFAIDDEDFIVYWSSHPLVQLHGGGICPIGSYHPWDTLLVCGDGLIVHGSPEFMNPAPGLVVLGSNIETALNQLAHQAVFFV</sequence>
<protein>
    <submittedName>
        <fullName evidence="1">Uncharacterized protein</fullName>
    </submittedName>
</protein>
<accession>A9B983</accession>
<dbReference type="HOGENOM" id="CLU_1487127_0_0_0"/>
<keyword evidence="2" id="KW-1185">Reference proteome</keyword>
<dbReference type="EMBL" id="CP000877">
    <property type="protein sequence ID" value="ABX07897.1"/>
    <property type="molecule type" value="Genomic_DNA"/>
</dbReference>